<dbReference type="InterPro" id="IPR015422">
    <property type="entry name" value="PyrdxlP-dep_Trfase_small"/>
</dbReference>
<evidence type="ECO:0000256" key="12">
    <source>
        <dbReference type="RuleBase" id="RU003693"/>
    </source>
</evidence>
<comment type="pathway">
    <text evidence="2">Amino-acid biosynthesis; L-histidine biosynthesis; L-histidine from 5-phospho-alpha-D-ribose 1-diphosphate: step 7/9.</text>
</comment>
<proteinExistence type="inferred from homology"/>
<dbReference type="Pfam" id="PF00155">
    <property type="entry name" value="Aminotran_1_2"/>
    <property type="match status" value="1"/>
</dbReference>
<comment type="catalytic activity">
    <reaction evidence="11">
        <text>L-histidinol phosphate + 2-oxoglutarate = 3-(imidazol-4-yl)-2-oxopropyl phosphate + L-glutamate</text>
        <dbReference type="Rhea" id="RHEA:23744"/>
        <dbReference type="ChEBI" id="CHEBI:16810"/>
        <dbReference type="ChEBI" id="CHEBI:29985"/>
        <dbReference type="ChEBI" id="CHEBI:57766"/>
        <dbReference type="ChEBI" id="CHEBI:57980"/>
        <dbReference type="EC" id="2.6.1.9"/>
    </reaction>
</comment>
<keyword evidence="8" id="KW-0808">Transferase</keyword>
<organism evidence="14 15">
    <name type="scientific">Nibrella saemangeumensis</name>
    <dbReference type="NCBI Taxonomy" id="1084526"/>
    <lineage>
        <taxon>Bacteria</taxon>
        <taxon>Pseudomonadati</taxon>
        <taxon>Bacteroidota</taxon>
        <taxon>Cytophagia</taxon>
        <taxon>Cytophagales</taxon>
        <taxon>Spirosomataceae</taxon>
        <taxon>Nibrella</taxon>
    </lineage>
</organism>
<dbReference type="PROSITE" id="PS00599">
    <property type="entry name" value="AA_TRANSFER_CLASS_2"/>
    <property type="match status" value="1"/>
</dbReference>
<evidence type="ECO:0000256" key="3">
    <source>
        <dbReference type="ARBA" id="ARBA00005189"/>
    </source>
</evidence>
<dbReference type="Gene3D" id="3.40.640.10">
    <property type="entry name" value="Type I PLP-dependent aspartate aminotransferase-like (Major domain)"/>
    <property type="match status" value="1"/>
</dbReference>
<accession>A0ABP8NBS9</accession>
<dbReference type="EMBL" id="BAABHD010000077">
    <property type="protein sequence ID" value="GAA4464705.1"/>
    <property type="molecule type" value="Genomic_DNA"/>
</dbReference>
<evidence type="ECO:0000256" key="9">
    <source>
        <dbReference type="ARBA" id="ARBA00022898"/>
    </source>
</evidence>
<dbReference type="Gene3D" id="3.90.1150.10">
    <property type="entry name" value="Aspartate Aminotransferase, domain 1"/>
    <property type="match status" value="1"/>
</dbReference>
<dbReference type="Proteomes" id="UP001501175">
    <property type="component" value="Unassembled WGS sequence"/>
</dbReference>
<reference evidence="15" key="1">
    <citation type="journal article" date="2019" name="Int. J. Syst. Evol. Microbiol.">
        <title>The Global Catalogue of Microorganisms (GCM) 10K type strain sequencing project: providing services to taxonomists for standard genome sequencing and annotation.</title>
        <authorList>
            <consortium name="The Broad Institute Genomics Platform"/>
            <consortium name="The Broad Institute Genome Sequencing Center for Infectious Disease"/>
            <person name="Wu L."/>
            <person name="Ma J."/>
        </authorList>
    </citation>
    <scope>NUCLEOTIDE SEQUENCE [LARGE SCALE GENOMIC DNA]</scope>
    <source>
        <strain evidence="15">JCM 17927</strain>
    </source>
</reference>
<dbReference type="EC" id="2.6.1.9" evidence="5"/>
<keyword evidence="9 12" id="KW-0663">Pyridoxal phosphate</keyword>
<evidence type="ECO:0000259" key="13">
    <source>
        <dbReference type="Pfam" id="PF00155"/>
    </source>
</evidence>
<dbReference type="InterPro" id="IPR015424">
    <property type="entry name" value="PyrdxlP-dep_Trfase"/>
</dbReference>
<evidence type="ECO:0000256" key="2">
    <source>
        <dbReference type="ARBA" id="ARBA00005011"/>
    </source>
</evidence>
<sequence length="366" mass="41166">MHAIELLPTDLTAVETSLWHELGTSQSIRLDLNEMPFDLPQELKQHIANKLISLNWNRYPDFYNWELTSLIAASAGVTTDSVILGNGSSALIQQLVSCFSKVYGQAVLEKPTFGFYHQVCAQERLPYQEWVLAEDGTYEIENFPRLAEPTLVMLTSPNNPMGTLLPLKDLRLLLAAYPDSVFVLDEAYSEFSNQSALSLVHEFANLMVLKTFSKGYGLPGLRLGYLVGSPSLVRLLKANTVPFTINIFTELVVKELLANPAFAQAVRINRERVKGLRDFSLYLLQELAGEDRFIVQPSGTNFLMLRFRNSELHQSLKDLFAQRGIRVSYPMPLTMRITIGTEPQMHQLVRLIKHVVNVSKPAALAV</sequence>
<comment type="pathway">
    <text evidence="3">Lipid metabolism.</text>
</comment>
<keyword evidence="15" id="KW-1185">Reference proteome</keyword>
<comment type="caution">
    <text evidence="14">The sequence shown here is derived from an EMBL/GenBank/DDBJ whole genome shotgun (WGS) entry which is preliminary data.</text>
</comment>
<dbReference type="InterPro" id="IPR001917">
    <property type="entry name" value="Aminotrans_II_pyridoxalP_BS"/>
</dbReference>
<evidence type="ECO:0000256" key="4">
    <source>
        <dbReference type="ARBA" id="ARBA00007970"/>
    </source>
</evidence>
<evidence type="ECO:0000256" key="10">
    <source>
        <dbReference type="ARBA" id="ARBA00023102"/>
    </source>
</evidence>
<feature type="domain" description="Aminotransferase class I/classII large" evidence="13">
    <location>
        <begin position="28"/>
        <end position="350"/>
    </location>
</feature>
<protein>
    <recommendedName>
        <fullName evidence="5">histidinol-phosphate transaminase</fullName>
        <ecNumber evidence="5">2.6.1.9</ecNumber>
    </recommendedName>
</protein>
<keyword evidence="6" id="KW-0032">Aminotransferase</keyword>
<evidence type="ECO:0000313" key="14">
    <source>
        <dbReference type="EMBL" id="GAA4464705.1"/>
    </source>
</evidence>
<evidence type="ECO:0000313" key="15">
    <source>
        <dbReference type="Proteomes" id="UP001501175"/>
    </source>
</evidence>
<evidence type="ECO:0000256" key="1">
    <source>
        <dbReference type="ARBA" id="ARBA00001933"/>
    </source>
</evidence>
<dbReference type="InterPro" id="IPR015421">
    <property type="entry name" value="PyrdxlP-dep_Trfase_major"/>
</dbReference>
<evidence type="ECO:0000256" key="5">
    <source>
        <dbReference type="ARBA" id="ARBA00012748"/>
    </source>
</evidence>
<evidence type="ECO:0000256" key="11">
    <source>
        <dbReference type="ARBA" id="ARBA00047481"/>
    </source>
</evidence>
<dbReference type="SUPFAM" id="SSF53383">
    <property type="entry name" value="PLP-dependent transferases"/>
    <property type="match status" value="1"/>
</dbReference>
<dbReference type="PANTHER" id="PTHR43643:SF6">
    <property type="entry name" value="HISTIDINOL-PHOSPHATE AMINOTRANSFERASE"/>
    <property type="match status" value="1"/>
</dbReference>
<keyword evidence="10" id="KW-0368">Histidine biosynthesis</keyword>
<comment type="similarity">
    <text evidence="4">Belongs to the class-II pyridoxal-phosphate-dependent aminotransferase family. Histidinol-phosphate aminotransferase subfamily.</text>
</comment>
<dbReference type="RefSeq" id="WP_345247189.1">
    <property type="nucleotide sequence ID" value="NZ_BAABHD010000077.1"/>
</dbReference>
<dbReference type="InterPro" id="IPR050106">
    <property type="entry name" value="HistidinolP_aminotransfase"/>
</dbReference>
<evidence type="ECO:0000256" key="7">
    <source>
        <dbReference type="ARBA" id="ARBA00022605"/>
    </source>
</evidence>
<comment type="cofactor">
    <cofactor evidence="1 12">
        <name>pyridoxal 5'-phosphate</name>
        <dbReference type="ChEBI" id="CHEBI:597326"/>
    </cofactor>
</comment>
<keyword evidence="7" id="KW-0028">Amino-acid biosynthesis</keyword>
<gene>
    <name evidence="14" type="primary">hisC_3</name>
    <name evidence="14" type="ORF">GCM10023189_44360</name>
</gene>
<evidence type="ECO:0000256" key="6">
    <source>
        <dbReference type="ARBA" id="ARBA00022576"/>
    </source>
</evidence>
<evidence type="ECO:0000256" key="8">
    <source>
        <dbReference type="ARBA" id="ARBA00022679"/>
    </source>
</evidence>
<dbReference type="CDD" id="cd00609">
    <property type="entry name" value="AAT_like"/>
    <property type="match status" value="1"/>
</dbReference>
<dbReference type="PANTHER" id="PTHR43643">
    <property type="entry name" value="HISTIDINOL-PHOSPHATE AMINOTRANSFERASE 2"/>
    <property type="match status" value="1"/>
</dbReference>
<dbReference type="InterPro" id="IPR004839">
    <property type="entry name" value="Aminotransferase_I/II_large"/>
</dbReference>
<name>A0ABP8NBS9_9BACT</name>